<name>A0A507C1L8_9FUNG</name>
<feature type="region of interest" description="Disordered" evidence="3">
    <location>
        <begin position="1"/>
        <end position="85"/>
    </location>
</feature>
<accession>A0A507C1L8</accession>
<dbReference type="GO" id="GO:0005737">
    <property type="term" value="C:cytoplasm"/>
    <property type="evidence" value="ECO:0007669"/>
    <property type="project" value="TreeGrafter"/>
</dbReference>
<evidence type="ECO:0000313" key="4">
    <source>
        <dbReference type="EMBL" id="TPX35007.1"/>
    </source>
</evidence>
<dbReference type="SMART" id="SM00369">
    <property type="entry name" value="LRR_TYP"/>
    <property type="match status" value="9"/>
</dbReference>
<dbReference type="STRING" id="1806994.A0A507C1L8"/>
<dbReference type="InterPro" id="IPR003591">
    <property type="entry name" value="Leu-rich_rpt_typical-subtyp"/>
</dbReference>
<dbReference type="InterPro" id="IPR032675">
    <property type="entry name" value="LRR_dom_sf"/>
</dbReference>
<dbReference type="PROSITE" id="PS51450">
    <property type="entry name" value="LRR"/>
    <property type="match status" value="3"/>
</dbReference>
<dbReference type="SMART" id="SM00364">
    <property type="entry name" value="LRR_BAC"/>
    <property type="match status" value="7"/>
</dbReference>
<evidence type="ECO:0000256" key="2">
    <source>
        <dbReference type="ARBA" id="ARBA00022737"/>
    </source>
</evidence>
<keyword evidence="1" id="KW-0433">Leucine-rich repeat</keyword>
<evidence type="ECO:0000313" key="5">
    <source>
        <dbReference type="Proteomes" id="UP000319731"/>
    </source>
</evidence>
<gene>
    <name evidence="4" type="ORF">SmJEL517_g02406</name>
</gene>
<keyword evidence="5" id="KW-1185">Reference proteome</keyword>
<dbReference type="GeneID" id="42003631"/>
<dbReference type="AlphaFoldDB" id="A0A507C1L8"/>
<feature type="compositionally biased region" description="Low complexity" evidence="3">
    <location>
        <begin position="68"/>
        <end position="85"/>
    </location>
</feature>
<evidence type="ECO:0008006" key="6">
    <source>
        <dbReference type="Google" id="ProtNLM"/>
    </source>
</evidence>
<sequence>MQRASSIPIPATRPTSKPSSASASIKPPSSSIKSPSASIKSSPRSSSSTTAPTPRPSTNRSSLHHKNNAFGASSSNNNVSSGSSSLNKIIQQGRASGRINLSGQSLIAWPDALFDESVGTAPVTNVSLDRSDNDVSWWEVSELTRLVIADNQIASVDPRISQFEALVAFDAHNNRIQVIPLEVQSLINLTHLNLSTNALTSLIDELFDLPLVELNVSANKLVEIPDSISRATRLSTLDVSDNQLIGDLCNISSCLNLTKVNASKNGITRTCNVAWGRLSKLIDLNLESNSIVAPLFGENPVTLPALTRLDVKYNKLTHLNDPVSTPALTDLYISYNPCKSISTTILSSSSKRLATLEMRDCAFAELPSSIKTLNELTRLDVSNNSLTVLTPELGNLSKLNVLSFAGNVIKLGIPSDSGTVKVLKYLRDKIAPAEQESSKRSNGASIILSPTSKILDLSNKNLEALPELPTTTPTAIEKLYLAQNKLSALAIPPPISSHLTELVLHHNSLTEFPSGDYPGLRLLDLSYNSISVIPSLAQGCSFPKVADLNLNGNRITRMPNERVFPSLSTLLVSGNQLRDVSVVFVQGLVHLDLSNNSITQVPPELGLISTLKSLNLNGNLFKVPRQQILAKGTEAILEHLRGRIAQ</sequence>
<dbReference type="EMBL" id="QEAO01000010">
    <property type="protein sequence ID" value="TPX35007.1"/>
    <property type="molecule type" value="Genomic_DNA"/>
</dbReference>
<dbReference type="SUPFAM" id="SSF52058">
    <property type="entry name" value="L domain-like"/>
    <property type="match status" value="2"/>
</dbReference>
<dbReference type="InterPro" id="IPR050216">
    <property type="entry name" value="LRR_domain-containing"/>
</dbReference>
<organism evidence="4 5">
    <name type="scientific">Synchytrium microbalum</name>
    <dbReference type="NCBI Taxonomy" id="1806994"/>
    <lineage>
        <taxon>Eukaryota</taxon>
        <taxon>Fungi</taxon>
        <taxon>Fungi incertae sedis</taxon>
        <taxon>Chytridiomycota</taxon>
        <taxon>Chytridiomycota incertae sedis</taxon>
        <taxon>Chytridiomycetes</taxon>
        <taxon>Synchytriales</taxon>
        <taxon>Synchytriaceae</taxon>
        <taxon>Synchytrium</taxon>
    </lineage>
</organism>
<dbReference type="OrthoDB" id="660555at2759"/>
<feature type="compositionally biased region" description="Low complexity" evidence="3">
    <location>
        <begin position="10"/>
        <end position="61"/>
    </location>
</feature>
<comment type="caution">
    <text evidence="4">The sequence shown here is derived from an EMBL/GenBank/DDBJ whole genome shotgun (WGS) entry which is preliminary data.</text>
</comment>
<dbReference type="PANTHER" id="PTHR48051:SF54">
    <property type="entry name" value="LEUCINE-RICH REPEAT-CONTAINING PROTEIN"/>
    <property type="match status" value="1"/>
</dbReference>
<proteinExistence type="predicted"/>
<keyword evidence="2" id="KW-0677">Repeat</keyword>
<dbReference type="RefSeq" id="XP_031025592.1">
    <property type="nucleotide sequence ID" value="XM_031168334.1"/>
</dbReference>
<protein>
    <recommendedName>
        <fullName evidence="6">L domain-like protein</fullName>
    </recommendedName>
</protein>
<dbReference type="InterPro" id="IPR001611">
    <property type="entry name" value="Leu-rich_rpt"/>
</dbReference>
<evidence type="ECO:0000256" key="3">
    <source>
        <dbReference type="SAM" id="MobiDB-lite"/>
    </source>
</evidence>
<evidence type="ECO:0000256" key="1">
    <source>
        <dbReference type="ARBA" id="ARBA00022614"/>
    </source>
</evidence>
<dbReference type="Pfam" id="PF00560">
    <property type="entry name" value="LRR_1"/>
    <property type="match status" value="2"/>
</dbReference>
<reference evidence="4 5" key="1">
    <citation type="journal article" date="2019" name="Sci. Rep.">
        <title>Comparative genomics of chytrid fungi reveal insights into the obligate biotrophic and pathogenic lifestyle of Synchytrium endobioticum.</title>
        <authorList>
            <person name="van de Vossenberg B.T.L.H."/>
            <person name="Warris S."/>
            <person name="Nguyen H.D.T."/>
            <person name="van Gent-Pelzer M.P.E."/>
            <person name="Joly D.L."/>
            <person name="van de Geest H.C."/>
            <person name="Bonants P.J.M."/>
            <person name="Smith D.S."/>
            <person name="Levesque C.A."/>
            <person name="van der Lee T.A.J."/>
        </authorList>
    </citation>
    <scope>NUCLEOTIDE SEQUENCE [LARGE SCALE GENOMIC DNA]</scope>
    <source>
        <strain evidence="4 5">JEL517</strain>
    </source>
</reference>
<dbReference type="Proteomes" id="UP000319731">
    <property type="component" value="Unassembled WGS sequence"/>
</dbReference>
<dbReference type="PANTHER" id="PTHR48051">
    <property type="match status" value="1"/>
</dbReference>
<dbReference type="Gene3D" id="3.80.10.10">
    <property type="entry name" value="Ribonuclease Inhibitor"/>
    <property type="match status" value="3"/>
</dbReference>